<proteinExistence type="predicted"/>
<organism evidence="1">
    <name type="scientific">Glycine soja</name>
    <name type="common">Wild soybean</name>
    <dbReference type="NCBI Taxonomy" id="3848"/>
    <lineage>
        <taxon>Eukaryota</taxon>
        <taxon>Viridiplantae</taxon>
        <taxon>Streptophyta</taxon>
        <taxon>Embryophyta</taxon>
        <taxon>Tracheophyta</taxon>
        <taxon>Spermatophyta</taxon>
        <taxon>Magnoliopsida</taxon>
        <taxon>eudicotyledons</taxon>
        <taxon>Gunneridae</taxon>
        <taxon>Pentapetalae</taxon>
        <taxon>rosids</taxon>
        <taxon>fabids</taxon>
        <taxon>Fabales</taxon>
        <taxon>Fabaceae</taxon>
        <taxon>Papilionoideae</taxon>
        <taxon>50 kb inversion clade</taxon>
        <taxon>NPAAA clade</taxon>
        <taxon>indigoferoid/millettioid clade</taxon>
        <taxon>Phaseoleae</taxon>
        <taxon>Glycine</taxon>
        <taxon>Glycine subgen. Soja</taxon>
    </lineage>
</organism>
<evidence type="ECO:0000313" key="1">
    <source>
        <dbReference type="EMBL" id="KHN47679.1"/>
    </source>
</evidence>
<sequence length="57" mass="6033">MSLNTPMLNSDSVLPLVLGKPMDGGTGLSLDWVAVRCLTLSQVFAWASCGTIFYGVV</sequence>
<dbReference type="Proteomes" id="UP000053555">
    <property type="component" value="Unassembled WGS sequence"/>
</dbReference>
<dbReference type="AlphaFoldDB" id="A0A0B2ST27"/>
<dbReference type="EMBL" id="KN640403">
    <property type="protein sequence ID" value="KHN47679.1"/>
    <property type="molecule type" value="Genomic_DNA"/>
</dbReference>
<accession>A0A0B2ST27</accession>
<reference evidence="1" key="1">
    <citation type="submission" date="2014-07" db="EMBL/GenBank/DDBJ databases">
        <title>Identification of a novel salt tolerance gene in wild soybean by whole-genome sequencing.</title>
        <authorList>
            <person name="Lam H.-M."/>
            <person name="Qi X."/>
            <person name="Li M.-W."/>
            <person name="Liu X."/>
            <person name="Xie M."/>
            <person name="Ni M."/>
            <person name="Xu X."/>
        </authorList>
    </citation>
    <scope>NUCLEOTIDE SEQUENCE [LARGE SCALE GENOMIC DNA]</scope>
    <source>
        <tissue evidence="1">Root</tissue>
    </source>
</reference>
<protein>
    <submittedName>
        <fullName evidence="1">Uncharacterized protein</fullName>
    </submittedName>
</protein>
<gene>
    <name evidence="1" type="ORF">glysoja_037780</name>
</gene>
<name>A0A0B2ST27_GLYSO</name>